<dbReference type="InterPro" id="IPR020596">
    <property type="entry name" value="rRNA_Ade_Mease_Trfase_CS"/>
</dbReference>
<evidence type="ECO:0000256" key="4">
    <source>
        <dbReference type="ARBA" id="ARBA00022691"/>
    </source>
</evidence>
<evidence type="ECO:0000259" key="9">
    <source>
        <dbReference type="SMART" id="SM00650"/>
    </source>
</evidence>
<dbReference type="InterPro" id="IPR011530">
    <property type="entry name" value="rRNA_adenine_dimethylase"/>
</dbReference>
<feature type="domain" description="Ribosomal RNA adenine methylase transferase N-terminal" evidence="9">
    <location>
        <begin position="59"/>
        <end position="230"/>
    </location>
</feature>
<feature type="binding site" evidence="6">
    <location>
        <position position="80"/>
    </location>
    <ligand>
        <name>S-adenosyl-L-methionine</name>
        <dbReference type="ChEBI" id="CHEBI:59789"/>
    </ligand>
</feature>
<name>A0AA36HQT4_9DINO</name>
<evidence type="ECO:0000256" key="3">
    <source>
        <dbReference type="ARBA" id="ARBA00022679"/>
    </source>
</evidence>
<feature type="binding site" evidence="6">
    <location>
        <position position="101"/>
    </location>
    <ligand>
        <name>S-adenosyl-L-methionine</name>
        <dbReference type="ChEBI" id="CHEBI:59789"/>
    </ligand>
</feature>
<evidence type="ECO:0000256" key="2">
    <source>
        <dbReference type="ARBA" id="ARBA00022603"/>
    </source>
</evidence>
<dbReference type="InterPro" id="IPR020598">
    <property type="entry name" value="rRNA_Ade_methylase_Trfase_N"/>
</dbReference>
<proteinExistence type="inferred from homology"/>
<feature type="signal peptide" evidence="8">
    <location>
        <begin position="1"/>
        <end position="25"/>
    </location>
</feature>
<dbReference type="PROSITE" id="PS51689">
    <property type="entry name" value="SAM_RNA_A_N6_MT"/>
    <property type="match status" value="1"/>
</dbReference>
<dbReference type="CDD" id="cd02440">
    <property type="entry name" value="AdoMet_MTases"/>
    <property type="match status" value="1"/>
</dbReference>
<dbReference type="Pfam" id="PF00398">
    <property type="entry name" value="RrnaAD"/>
    <property type="match status" value="1"/>
</dbReference>
<keyword evidence="2 6" id="KW-0489">Methyltransferase</keyword>
<feature type="chain" id="PRO_5041445761" description="rRNA adenine N(6)-methyltransferase" evidence="8">
    <location>
        <begin position="26"/>
        <end position="297"/>
    </location>
</feature>
<keyword evidence="3 6" id="KW-0808">Transferase</keyword>
<evidence type="ECO:0000313" key="11">
    <source>
        <dbReference type="Proteomes" id="UP001178507"/>
    </source>
</evidence>
<dbReference type="SMART" id="SM00650">
    <property type="entry name" value="rADc"/>
    <property type="match status" value="1"/>
</dbReference>
<dbReference type="NCBIfam" id="TIGR00755">
    <property type="entry name" value="ksgA"/>
    <property type="match status" value="1"/>
</dbReference>
<dbReference type="Gene3D" id="1.10.8.100">
    <property type="entry name" value="Ribosomal RNA adenine dimethylase-like, domain 2"/>
    <property type="match status" value="1"/>
</dbReference>
<dbReference type="AlphaFoldDB" id="A0AA36HQT4"/>
<reference evidence="10" key="1">
    <citation type="submission" date="2023-08" db="EMBL/GenBank/DDBJ databases">
        <authorList>
            <person name="Chen Y."/>
            <person name="Shah S."/>
            <person name="Dougan E. K."/>
            <person name="Thang M."/>
            <person name="Chan C."/>
        </authorList>
    </citation>
    <scope>NUCLEOTIDE SEQUENCE</scope>
</reference>
<dbReference type="PANTHER" id="PTHR11727:SF18">
    <property type="entry name" value="RRNA ADENINE N(6)-METHYLTRANSFERASE"/>
    <property type="match status" value="1"/>
</dbReference>
<evidence type="ECO:0000256" key="6">
    <source>
        <dbReference type="PROSITE-ProRule" id="PRU01026"/>
    </source>
</evidence>
<comment type="caution">
    <text evidence="10">The sequence shown here is derived from an EMBL/GenBank/DDBJ whole genome shotgun (WGS) entry which is preliminary data.</text>
</comment>
<dbReference type="Proteomes" id="UP001178507">
    <property type="component" value="Unassembled WGS sequence"/>
</dbReference>
<feature type="binding site" evidence="6">
    <location>
        <position position="145"/>
    </location>
    <ligand>
        <name>S-adenosyl-L-methionine</name>
        <dbReference type="ChEBI" id="CHEBI:59789"/>
    </ligand>
</feature>
<feature type="binding site" evidence="6">
    <location>
        <position position="54"/>
    </location>
    <ligand>
        <name>S-adenosyl-L-methionine</name>
        <dbReference type="ChEBI" id="CHEBI:59789"/>
    </ligand>
</feature>
<dbReference type="InterPro" id="IPR023165">
    <property type="entry name" value="rRNA_Ade_diMease-like_C"/>
</dbReference>
<dbReference type="PANTHER" id="PTHR11727">
    <property type="entry name" value="DIMETHYLADENOSINE TRANSFERASE"/>
    <property type="match status" value="1"/>
</dbReference>
<dbReference type="InterPro" id="IPR029063">
    <property type="entry name" value="SAM-dependent_MTases_sf"/>
</dbReference>
<keyword evidence="5 6" id="KW-0694">RNA-binding</keyword>
<dbReference type="PROSITE" id="PS51257">
    <property type="entry name" value="PROKAR_LIPOPROTEIN"/>
    <property type="match status" value="1"/>
</dbReference>
<keyword evidence="4 6" id="KW-0949">S-adenosyl-L-methionine</keyword>
<dbReference type="Gene3D" id="3.40.50.150">
    <property type="entry name" value="Vaccinia Virus protein VP39"/>
    <property type="match status" value="1"/>
</dbReference>
<dbReference type="GO" id="GO:0003723">
    <property type="term" value="F:RNA binding"/>
    <property type="evidence" value="ECO:0007669"/>
    <property type="project" value="UniProtKB-UniRule"/>
</dbReference>
<dbReference type="InterPro" id="IPR001737">
    <property type="entry name" value="KsgA/Erm"/>
</dbReference>
<protein>
    <recommendedName>
        <fullName evidence="7">rRNA adenine N(6)-methyltransferase</fullName>
        <ecNumber evidence="7">2.1.1.-</ecNumber>
    </recommendedName>
</protein>
<comment type="similarity">
    <text evidence="6 7">Belongs to the class I-like SAM-binding methyltransferase superfamily. rRNA adenine N(6)-methyltransferase family.</text>
</comment>
<accession>A0AA36HQT4</accession>
<dbReference type="HAMAP" id="MF_00607">
    <property type="entry name" value="16SrRNA_methyltr_A"/>
    <property type="match status" value="1"/>
</dbReference>
<dbReference type="EC" id="2.1.1.-" evidence="7"/>
<organism evidence="10 11">
    <name type="scientific">Effrenium voratum</name>
    <dbReference type="NCBI Taxonomy" id="2562239"/>
    <lineage>
        <taxon>Eukaryota</taxon>
        <taxon>Sar</taxon>
        <taxon>Alveolata</taxon>
        <taxon>Dinophyceae</taxon>
        <taxon>Suessiales</taxon>
        <taxon>Symbiodiniaceae</taxon>
        <taxon>Effrenium</taxon>
    </lineage>
</organism>
<keyword evidence="1 7" id="KW-0698">rRNA processing</keyword>
<evidence type="ECO:0000313" key="10">
    <source>
        <dbReference type="EMBL" id="CAJ1372819.1"/>
    </source>
</evidence>
<feature type="binding site" evidence="6">
    <location>
        <position position="123"/>
    </location>
    <ligand>
        <name>S-adenosyl-L-methionine</name>
        <dbReference type="ChEBI" id="CHEBI:59789"/>
    </ligand>
</feature>
<evidence type="ECO:0000256" key="5">
    <source>
        <dbReference type="ARBA" id="ARBA00022884"/>
    </source>
</evidence>
<dbReference type="PROSITE" id="PS01131">
    <property type="entry name" value="RRNA_A_DIMETH"/>
    <property type="match status" value="1"/>
</dbReference>
<comment type="caution">
    <text evidence="6">Lacks conserved residue(s) required for the propagation of feature annotation.</text>
</comment>
<evidence type="ECO:0000256" key="1">
    <source>
        <dbReference type="ARBA" id="ARBA00022552"/>
    </source>
</evidence>
<evidence type="ECO:0000256" key="8">
    <source>
        <dbReference type="SAM" id="SignalP"/>
    </source>
</evidence>
<gene>
    <name evidence="10" type="ORF">EVOR1521_LOCUS2810</name>
</gene>
<evidence type="ECO:0000256" key="7">
    <source>
        <dbReference type="RuleBase" id="RU362106"/>
    </source>
</evidence>
<dbReference type="SUPFAM" id="SSF53335">
    <property type="entry name" value="S-adenosyl-L-methionine-dependent methyltransferases"/>
    <property type="match status" value="1"/>
</dbReference>
<dbReference type="GO" id="GO:0000179">
    <property type="term" value="F:rRNA (adenine-N6,N6-)-dimethyltransferase activity"/>
    <property type="evidence" value="ECO:0007669"/>
    <property type="project" value="UniProtKB-UniRule"/>
</dbReference>
<dbReference type="EMBL" id="CAUJNA010000158">
    <property type="protein sequence ID" value="CAJ1372819.1"/>
    <property type="molecule type" value="Genomic_DNA"/>
</dbReference>
<keyword evidence="8" id="KW-0732">Signal</keyword>
<keyword evidence="11" id="KW-1185">Reference proteome</keyword>
<sequence>MRLRRAALGWTALVLAGCWRFCGFAAAPKLPKSSHRPKQELGQSPLEASWRCYLSDPNTIEKIFRSFRSGAASNAVVELGPGLGALTRLLAAEFPTMVAVEVDSRAVEALARDLPKLRVRHQDLLQLDHREMRQELGDRLSVVANLPYSITTEALLSLVRSPRAVRYALVMVQKEAAERIVAAEGSKDYGPLSVMLQLFTRPRQLYLVPATAFYPQPKVTSAMVELDFLAEEEMPEVDSAMLLEVVKECFRQRKRALRHSLKAYLQQRRLALPARWAKLRAERLKPGEFLELARQLQ</sequence>